<proteinExistence type="predicted"/>
<feature type="transmembrane region" description="Helical" evidence="1">
    <location>
        <begin position="88"/>
        <end position="111"/>
    </location>
</feature>
<reference evidence="3 4" key="1">
    <citation type="submission" date="2020-08" db="EMBL/GenBank/DDBJ databases">
        <title>Genomic Encyclopedia of Type Strains, Phase IV (KMG-IV): sequencing the most valuable type-strain genomes for metagenomic binning, comparative biology and taxonomic classification.</title>
        <authorList>
            <person name="Goeker M."/>
        </authorList>
    </citation>
    <scope>NUCLEOTIDE SEQUENCE [LARGE SCALE GENOMIC DNA]</scope>
    <source>
        <strain evidence="3 4">DSM 27163</strain>
    </source>
</reference>
<keyword evidence="4" id="KW-1185">Reference proteome</keyword>
<dbReference type="AlphaFoldDB" id="A0A7W9B7C7"/>
<evidence type="ECO:0000313" key="3">
    <source>
        <dbReference type="EMBL" id="MBB5707376.1"/>
    </source>
</evidence>
<feature type="signal peptide" evidence="2">
    <location>
        <begin position="1"/>
        <end position="27"/>
    </location>
</feature>
<dbReference type="Proteomes" id="UP000537161">
    <property type="component" value="Unassembled WGS sequence"/>
</dbReference>
<keyword evidence="2" id="KW-0732">Signal</keyword>
<accession>A0A7W9B7C7</accession>
<keyword evidence="1" id="KW-0812">Transmembrane</keyword>
<dbReference type="EMBL" id="JACIJH010000009">
    <property type="protein sequence ID" value="MBB5707376.1"/>
    <property type="molecule type" value="Genomic_DNA"/>
</dbReference>
<feature type="chain" id="PRO_5031179634" evidence="2">
    <location>
        <begin position="28"/>
        <end position="172"/>
    </location>
</feature>
<evidence type="ECO:0000313" key="4">
    <source>
        <dbReference type="Proteomes" id="UP000537161"/>
    </source>
</evidence>
<dbReference type="RefSeq" id="WP_246427223.1">
    <property type="nucleotide sequence ID" value="NZ_JACIJH010000009.1"/>
</dbReference>
<feature type="transmembrane region" description="Helical" evidence="1">
    <location>
        <begin position="56"/>
        <end position="76"/>
    </location>
</feature>
<evidence type="ECO:0000256" key="2">
    <source>
        <dbReference type="SAM" id="SignalP"/>
    </source>
</evidence>
<comment type="caution">
    <text evidence="3">The sequence shown here is derived from an EMBL/GenBank/DDBJ whole genome shotgun (WGS) entry which is preliminary data.</text>
</comment>
<sequence>MSFFLAQKRDSFLMLSMICSAASKVMADSLSSPASEAAIPQPKAADWLWRPWYAKLWWTAIPLYWGAAIASLKVPAMSPFFDRAFAGYLNMLFFPFTALLVLGFGFVHAWLDRPLVGDPRSDEEFEELECMNTEDEEWERLGPHWSVDIYDPRSGGLYIGNPNSLQHPGRRY</sequence>
<keyword evidence="1" id="KW-0472">Membrane</keyword>
<organism evidence="3 4">
    <name type="scientific">Sphingopyxis panaciterrulae</name>
    <dbReference type="NCBI Taxonomy" id="462372"/>
    <lineage>
        <taxon>Bacteria</taxon>
        <taxon>Pseudomonadati</taxon>
        <taxon>Pseudomonadota</taxon>
        <taxon>Alphaproteobacteria</taxon>
        <taxon>Sphingomonadales</taxon>
        <taxon>Sphingomonadaceae</taxon>
        <taxon>Sphingopyxis</taxon>
    </lineage>
</organism>
<keyword evidence="1" id="KW-1133">Transmembrane helix</keyword>
<evidence type="ECO:0000256" key="1">
    <source>
        <dbReference type="SAM" id="Phobius"/>
    </source>
</evidence>
<name>A0A7W9B7C7_9SPHN</name>
<protein>
    <submittedName>
        <fullName evidence="3">Uncharacterized protein</fullName>
    </submittedName>
</protein>
<gene>
    <name evidence="3" type="ORF">FHR21_002742</name>
</gene>